<dbReference type="PANTHER" id="PTHR30294:SF29">
    <property type="entry name" value="MULTIDRUG ABC TRANSPORTER PERMEASE YBHS-RELATED"/>
    <property type="match status" value="1"/>
</dbReference>
<gene>
    <name evidence="8" type="ORF">EGI31_15485</name>
</gene>
<dbReference type="PANTHER" id="PTHR30294">
    <property type="entry name" value="MEMBRANE COMPONENT OF ABC TRANSPORTER YHHJ-RELATED"/>
    <property type="match status" value="1"/>
</dbReference>
<organism evidence="8 9">
    <name type="scientific">Lacihabitans soyangensis</name>
    <dbReference type="NCBI Taxonomy" id="869394"/>
    <lineage>
        <taxon>Bacteria</taxon>
        <taxon>Pseudomonadati</taxon>
        <taxon>Bacteroidota</taxon>
        <taxon>Cytophagia</taxon>
        <taxon>Cytophagales</taxon>
        <taxon>Leadbetterellaceae</taxon>
        <taxon>Lacihabitans</taxon>
    </lineage>
</organism>
<name>A0AAE3KVM3_9BACT</name>
<dbReference type="SUPFAM" id="SSF53850">
    <property type="entry name" value="Periplasmic binding protein-like II"/>
    <property type="match status" value="1"/>
</dbReference>
<dbReference type="GO" id="GO:0140359">
    <property type="term" value="F:ABC-type transporter activity"/>
    <property type="evidence" value="ECO:0007669"/>
    <property type="project" value="InterPro"/>
</dbReference>
<keyword evidence="2" id="KW-1003">Cell membrane</keyword>
<evidence type="ECO:0000256" key="6">
    <source>
        <dbReference type="SAM" id="Phobius"/>
    </source>
</evidence>
<dbReference type="InterPro" id="IPR051449">
    <property type="entry name" value="ABC-2_transporter_component"/>
</dbReference>
<keyword evidence="4 6" id="KW-1133">Transmembrane helix</keyword>
<evidence type="ECO:0000256" key="2">
    <source>
        <dbReference type="ARBA" id="ARBA00022475"/>
    </source>
</evidence>
<feature type="transmembrane region" description="Helical" evidence="6">
    <location>
        <begin position="399"/>
        <end position="420"/>
    </location>
</feature>
<keyword evidence="3 6" id="KW-0812">Transmembrane</keyword>
<protein>
    <submittedName>
        <fullName evidence="8">ABC transporter permease</fullName>
    </submittedName>
</protein>
<proteinExistence type="predicted"/>
<dbReference type="Gene3D" id="3.40.190.10">
    <property type="entry name" value="Periplasmic binding protein-like II"/>
    <property type="match status" value="1"/>
</dbReference>
<dbReference type="RefSeq" id="WP_255038032.1">
    <property type="nucleotide sequence ID" value="NZ_RJUF01000173.1"/>
</dbReference>
<evidence type="ECO:0000256" key="3">
    <source>
        <dbReference type="ARBA" id="ARBA00022692"/>
    </source>
</evidence>
<dbReference type="Pfam" id="PF12698">
    <property type="entry name" value="ABC2_membrane_3"/>
    <property type="match status" value="1"/>
</dbReference>
<evidence type="ECO:0000313" key="8">
    <source>
        <dbReference type="EMBL" id="MCP9764346.1"/>
    </source>
</evidence>
<evidence type="ECO:0000313" key="9">
    <source>
        <dbReference type="Proteomes" id="UP001204144"/>
    </source>
</evidence>
<dbReference type="EMBL" id="RJUF01000173">
    <property type="protein sequence ID" value="MCP9764346.1"/>
    <property type="molecule type" value="Genomic_DNA"/>
</dbReference>
<dbReference type="GO" id="GO:0005886">
    <property type="term" value="C:plasma membrane"/>
    <property type="evidence" value="ECO:0007669"/>
    <property type="project" value="UniProtKB-SubCell"/>
</dbReference>
<keyword evidence="9" id="KW-1185">Reference proteome</keyword>
<sequence>MNNILLIIQREYVTRVKKKSFIVMTILGPLLMGLMYAGVIWAAISSVNQKKVEVLDESNLFKGKFKSSEEFVFVFKDDNIANLKKSLKGSEFDALVHIPANVLENPKDIKIYSEKGVTLELQSRVENAIEKEIETIKLTEAGITKSVLESAKMDVSSETISLKEGGEKKSSAAAASIIGGICAFLIYLSVFIYGAQVMRSITEEKTSRIVEILISSVKPFQLMIGKIVGVALVGLTQFGLWIILSTGVLTFGSKLVGDKLMQSKNAMTEAQMASLPPEAQEMAKEKMQQGGGISAEMMPNLFGALDTLPLTTIIVSFLFYFVGGYLLYSALFGAVGSAVDSDTDTQQFMLPITIPIIAAFMIAQFVIRDPNSNLAIWTSMIPFTSPIIMMVRIPFGVPVWQIVVSVLLLIGGFIFTTWLASRIYRVGILMYGKKVTWKELGKWIFYKS</sequence>
<comment type="caution">
    <text evidence="8">The sequence shown here is derived from an EMBL/GenBank/DDBJ whole genome shotgun (WGS) entry which is preliminary data.</text>
</comment>
<comment type="subcellular location">
    <subcellularLocation>
        <location evidence="1">Cell membrane</location>
        <topology evidence="1">Multi-pass membrane protein</topology>
    </subcellularLocation>
</comment>
<feature type="transmembrane region" description="Helical" evidence="6">
    <location>
        <begin position="348"/>
        <end position="367"/>
    </location>
</feature>
<dbReference type="Proteomes" id="UP001204144">
    <property type="component" value="Unassembled WGS sequence"/>
</dbReference>
<feature type="transmembrane region" description="Helical" evidence="6">
    <location>
        <begin position="238"/>
        <end position="257"/>
    </location>
</feature>
<accession>A0AAE3KVM3</accession>
<feature type="domain" description="ABC-2 type transporter transmembrane" evidence="7">
    <location>
        <begin position="19"/>
        <end position="421"/>
    </location>
</feature>
<evidence type="ECO:0000256" key="4">
    <source>
        <dbReference type="ARBA" id="ARBA00022989"/>
    </source>
</evidence>
<feature type="transmembrane region" description="Helical" evidence="6">
    <location>
        <begin position="21"/>
        <end position="44"/>
    </location>
</feature>
<reference evidence="8 9" key="1">
    <citation type="submission" date="2018-11" db="EMBL/GenBank/DDBJ databases">
        <title>Novel bacteria species description.</title>
        <authorList>
            <person name="Han J.-H."/>
        </authorList>
    </citation>
    <scope>NUCLEOTIDE SEQUENCE [LARGE SCALE GENOMIC DNA]</scope>
    <source>
        <strain evidence="8 9">KCTC23259</strain>
    </source>
</reference>
<evidence type="ECO:0000256" key="5">
    <source>
        <dbReference type="ARBA" id="ARBA00023136"/>
    </source>
</evidence>
<feature type="transmembrane region" description="Helical" evidence="6">
    <location>
        <begin position="307"/>
        <end position="328"/>
    </location>
</feature>
<dbReference type="InterPro" id="IPR013525">
    <property type="entry name" value="ABC2_TM"/>
</dbReference>
<evidence type="ECO:0000256" key="1">
    <source>
        <dbReference type="ARBA" id="ARBA00004651"/>
    </source>
</evidence>
<keyword evidence="5 6" id="KW-0472">Membrane</keyword>
<evidence type="ECO:0000259" key="7">
    <source>
        <dbReference type="Pfam" id="PF12698"/>
    </source>
</evidence>
<feature type="transmembrane region" description="Helical" evidence="6">
    <location>
        <begin position="172"/>
        <end position="197"/>
    </location>
</feature>
<dbReference type="AlphaFoldDB" id="A0AAE3KVM3"/>